<evidence type="ECO:0000256" key="6">
    <source>
        <dbReference type="ARBA" id="ARBA00023242"/>
    </source>
</evidence>
<dbReference type="PANTHER" id="PTHR23235:SF120">
    <property type="entry name" value="KRUPPEL-LIKE FACTOR 15"/>
    <property type="match status" value="1"/>
</dbReference>
<dbReference type="Proteomes" id="UP000887581">
    <property type="component" value="Unplaced"/>
</dbReference>
<keyword evidence="2" id="KW-0479">Metal-binding</keyword>
<evidence type="ECO:0000256" key="5">
    <source>
        <dbReference type="ARBA" id="ARBA00022833"/>
    </source>
</evidence>
<dbReference type="InterPro" id="IPR036236">
    <property type="entry name" value="Znf_C2H2_sf"/>
</dbReference>
<evidence type="ECO:0000256" key="8">
    <source>
        <dbReference type="SAM" id="MobiDB-lite"/>
    </source>
</evidence>
<sequence length="277" mass="31335">MMAKRNAYLIASLLNERHAEDDGNCTSIGSHAIVDREYKNLRELNQDIPKCSQEEKQRNIPSKSLVAPYRRSSPILPLIRNQLQNFPANDSFHCFLHSLPVQAHLQGLSSYNISCLSQLITRYHLIQMQQAALQQWSISSSSSSSSSPPTTSSSSSLSLSSSSPPTTSTSSLSLSSLSSITINQPASSNQVISYHQHHHHQNEHQRQHRFRFLPKQNQSTIKKYRCDICDKTFSRSNTLVTHKRIHTGEKPFHCDHCGRAFRQPGNLTRHRLTHTTV</sequence>
<evidence type="ECO:0000259" key="9">
    <source>
        <dbReference type="PROSITE" id="PS50157"/>
    </source>
</evidence>
<evidence type="ECO:0000256" key="7">
    <source>
        <dbReference type="PROSITE-ProRule" id="PRU00042"/>
    </source>
</evidence>
<dbReference type="GO" id="GO:0008270">
    <property type="term" value="F:zinc ion binding"/>
    <property type="evidence" value="ECO:0007669"/>
    <property type="project" value="UniProtKB-KW"/>
</dbReference>
<name>A0A915PQC3_9BILA</name>
<dbReference type="SMART" id="SM00355">
    <property type="entry name" value="ZnF_C2H2"/>
    <property type="match status" value="2"/>
</dbReference>
<protein>
    <submittedName>
        <fullName evidence="11">C2H2-type domain-containing protein</fullName>
    </submittedName>
</protein>
<evidence type="ECO:0000256" key="1">
    <source>
        <dbReference type="ARBA" id="ARBA00004123"/>
    </source>
</evidence>
<feature type="region of interest" description="Disordered" evidence="8">
    <location>
        <begin position="139"/>
        <end position="164"/>
    </location>
</feature>
<keyword evidence="10" id="KW-1185">Reference proteome</keyword>
<evidence type="ECO:0000313" key="10">
    <source>
        <dbReference type="Proteomes" id="UP000887581"/>
    </source>
</evidence>
<dbReference type="GO" id="GO:0000981">
    <property type="term" value="F:DNA-binding transcription factor activity, RNA polymerase II-specific"/>
    <property type="evidence" value="ECO:0007669"/>
    <property type="project" value="TreeGrafter"/>
</dbReference>
<keyword evidence="6" id="KW-0539">Nucleus</keyword>
<reference evidence="11" key="1">
    <citation type="submission" date="2022-11" db="UniProtKB">
        <authorList>
            <consortium name="WormBaseParasite"/>
        </authorList>
    </citation>
    <scope>IDENTIFICATION</scope>
</reference>
<dbReference type="GO" id="GO:0005634">
    <property type="term" value="C:nucleus"/>
    <property type="evidence" value="ECO:0007669"/>
    <property type="project" value="UniProtKB-SubCell"/>
</dbReference>
<dbReference type="GO" id="GO:0000978">
    <property type="term" value="F:RNA polymerase II cis-regulatory region sequence-specific DNA binding"/>
    <property type="evidence" value="ECO:0007669"/>
    <property type="project" value="TreeGrafter"/>
</dbReference>
<dbReference type="FunFam" id="3.30.160.60:FF:000634">
    <property type="entry name" value="Zinc finger X-chromosomal protein"/>
    <property type="match status" value="1"/>
</dbReference>
<evidence type="ECO:0000256" key="4">
    <source>
        <dbReference type="ARBA" id="ARBA00022771"/>
    </source>
</evidence>
<dbReference type="PANTHER" id="PTHR23235">
    <property type="entry name" value="KRUEPPEL-LIKE TRANSCRIPTION FACTOR"/>
    <property type="match status" value="1"/>
</dbReference>
<dbReference type="SUPFAM" id="SSF57667">
    <property type="entry name" value="beta-beta-alpha zinc fingers"/>
    <property type="match status" value="1"/>
</dbReference>
<keyword evidence="3" id="KW-0677">Repeat</keyword>
<keyword evidence="5" id="KW-0862">Zinc</keyword>
<dbReference type="AlphaFoldDB" id="A0A915PQC3"/>
<accession>A0A915PQC3</accession>
<keyword evidence="4 7" id="KW-0863">Zinc-finger</keyword>
<evidence type="ECO:0000256" key="2">
    <source>
        <dbReference type="ARBA" id="ARBA00022723"/>
    </source>
</evidence>
<dbReference type="FunFam" id="3.30.160.60:FF:001182">
    <property type="entry name" value="Zinc finger, C2H2 type"/>
    <property type="match status" value="1"/>
</dbReference>
<dbReference type="PROSITE" id="PS00028">
    <property type="entry name" value="ZINC_FINGER_C2H2_1"/>
    <property type="match status" value="2"/>
</dbReference>
<dbReference type="PROSITE" id="PS50157">
    <property type="entry name" value="ZINC_FINGER_C2H2_2"/>
    <property type="match status" value="2"/>
</dbReference>
<dbReference type="InterPro" id="IPR013087">
    <property type="entry name" value="Znf_C2H2_type"/>
</dbReference>
<dbReference type="Pfam" id="PF00096">
    <property type="entry name" value="zf-C2H2"/>
    <property type="match status" value="2"/>
</dbReference>
<comment type="subcellular location">
    <subcellularLocation>
        <location evidence="1">Nucleus</location>
    </subcellularLocation>
</comment>
<evidence type="ECO:0000256" key="3">
    <source>
        <dbReference type="ARBA" id="ARBA00022737"/>
    </source>
</evidence>
<dbReference type="WBParaSite" id="sdigi.contig314.g7357.t1">
    <property type="protein sequence ID" value="sdigi.contig314.g7357.t1"/>
    <property type="gene ID" value="sdigi.contig314.g7357"/>
</dbReference>
<proteinExistence type="predicted"/>
<dbReference type="Gene3D" id="3.30.160.60">
    <property type="entry name" value="Classic Zinc Finger"/>
    <property type="match status" value="2"/>
</dbReference>
<evidence type="ECO:0000313" key="11">
    <source>
        <dbReference type="WBParaSite" id="sdigi.contig314.g7357.t1"/>
    </source>
</evidence>
<feature type="domain" description="C2H2-type" evidence="9">
    <location>
        <begin position="252"/>
        <end position="277"/>
    </location>
</feature>
<feature type="domain" description="C2H2-type" evidence="9">
    <location>
        <begin position="224"/>
        <end position="251"/>
    </location>
</feature>
<organism evidence="10 11">
    <name type="scientific">Setaria digitata</name>
    <dbReference type="NCBI Taxonomy" id="48799"/>
    <lineage>
        <taxon>Eukaryota</taxon>
        <taxon>Metazoa</taxon>
        <taxon>Ecdysozoa</taxon>
        <taxon>Nematoda</taxon>
        <taxon>Chromadorea</taxon>
        <taxon>Rhabditida</taxon>
        <taxon>Spirurina</taxon>
        <taxon>Spiruromorpha</taxon>
        <taxon>Filarioidea</taxon>
        <taxon>Setariidae</taxon>
        <taxon>Setaria</taxon>
    </lineage>
</organism>